<dbReference type="PRINTS" id="PR00837">
    <property type="entry name" value="V5TPXLIKE"/>
</dbReference>
<dbReference type="AlphaFoldDB" id="W4M4F9"/>
<dbReference type="InterPro" id="IPR014044">
    <property type="entry name" value="CAP_dom"/>
</dbReference>
<dbReference type="SUPFAM" id="SSF55797">
    <property type="entry name" value="PR-1-like"/>
    <property type="match status" value="1"/>
</dbReference>
<dbReference type="FunFam" id="3.40.33.10:FF:000004">
    <property type="entry name" value="CAP, cysteine-rich secretory protein, antigen 5"/>
    <property type="match status" value="1"/>
</dbReference>
<proteinExistence type="predicted"/>
<dbReference type="SMART" id="SM00198">
    <property type="entry name" value="SCP"/>
    <property type="match status" value="1"/>
</dbReference>
<keyword evidence="3" id="KW-1185">Reference proteome</keyword>
<feature type="domain" description="SCP" evidence="1">
    <location>
        <begin position="35"/>
        <end position="183"/>
    </location>
</feature>
<dbReference type="PRINTS" id="PR00838">
    <property type="entry name" value="V5ALLERGEN"/>
</dbReference>
<dbReference type="PROSITE" id="PS01009">
    <property type="entry name" value="CRISP_1"/>
    <property type="match status" value="1"/>
</dbReference>
<sequence>MRRYLYPPLLVWCGFFVMISLGIAGAPPSADSEPSGFKGTVAAHNVWRQAVSAPDMAWSNTLAATAQEWANFLASPKGGCRLEHRPRKGKHARPFGENLYQAFSSPKPPQLSPKEVVDAWGGESENYDANTHTCSPGKVCGHYTQMVWRDTRFVGCGMTACQTNNFHAIIWVCNYDPYGNIVGQYPF</sequence>
<reference evidence="2 3" key="1">
    <citation type="journal article" date="2014" name="Nature">
        <title>An environmental bacterial taxon with a large and distinct metabolic repertoire.</title>
        <authorList>
            <person name="Wilson M.C."/>
            <person name="Mori T."/>
            <person name="Ruckert C."/>
            <person name="Uria A.R."/>
            <person name="Helf M.J."/>
            <person name="Takada K."/>
            <person name="Gernert C."/>
            <person name="Steffens U.A."/>
            <person name="Heycke N."/>
            <person name="Schmitt S."/>
            <person name="Rinke C."/>
            <person name="Helfrich E.J."/>
            <person name="Brachmann A.O."/>
            <person name="Gurgui C."/>
            <person name="Wakimoto T."/>
            <person name="Kracht M."/>
            <person name="Crusemann M."/>
            <person name="Hentschel U."/>
            <person name="Abe I."/>
            <person name="Matsunaga S."/>
            <person name="Kalinowski J."/>
            <person name="Takeyama H."/>
            <person name="Piel J."/>
        </authorList>
    </citation>
    <scope>NUCLEOTIDE SEQUENCE [LARGE SCALE GENOMIC DNA]</scope>
    <source>
        <strain evidence="3">TSY2</strain>
    </source>
</reference>
<evidence type="ECO:0000313" key="3">
    <source>
        <dbReference type="Proteomes" id="UP000019140"/>
    </source>
</evidence>
<organism evidence="2 3">
    <name type="scientific">Candidatus Entotheonella gemina</name>
    <dbReference type="NCBI Taxonomy" id="1429439"/>
    <lineage>
        <taxon>Bacteria</taxon>
        <taxon>Pseudomonadati</taxon>
        <taxon>Nitrospinota/Tectimicrobiota group</taxon>
        <taxon>Candidatus Tectimicrobiota</taxon>
        <taxon>Candidatus Entotheonellia</taxon>
        <taxon>Candidatus Entotheonellales</taxon>
        <taxon>Candidatus Entotheonellaceae</taxon>
        <taxon>Candidatus Entotheonella</taxon>
    </lineage>
</organism>
<accession>W4M4F9</accession>
<gene>
    <name evidence="2" type="ORF">ETSY2_28335</name>
</gene>
<comment type="caution">
    <text evidence="2">The sequence shown here is derived from an EMBL/GenBank/DDBJ whole genome shotgun (WGS) entry which is preliminary data.</text>
</comment>
<dbReference type="EMBL" id="AZHX01001200">
    <property type="protein sequence ID" value="ETX04522.1"/>
    <property type="molecule type" value="Genomic_DNA"/>
</dbReference>
<dbReference type="GO" id="GO:0005576">
    <property type="term" value="C:extracellular region"/>
    <property type="evidence" value="ECO:0007669"/>
    <property type="project" value="InterPro"/>
</dbReference>
<evidence type="ECO:0000313" key="2">
    <source>
        <dbReference type="EMBL" id="ETX04522.1"/>
    </source>
</evidence>
<dbReference type="Pfam" id="PF00188">
    <property type="entry name" value="CAP"/>
    <property type="match status" value="1"/>
</dbReference>
<name>W4M4F9_9BACT</name>
<dbReference type="PANTHER" id="PTHR10334">
    <property type="entry name" value="CYSTEINE-RICH SECRETORY PROTEIN-RELATED"/>
    <property type="match status" value="1"/>
</dbReference>
<dbReference type="InterPro" id="IPR001283">
    <property type="entry name" value="CRISP-related"/>
</dbReference>
<dbReference type="InterPro" id="IPR035940">
    <property type="entry name" value="CAP_sf"/>
</dbReference>
<dbReference type="InterPro" id="IPR018244">
    <property type="entry name" value="Allrgn_V5/Tpx1_CS"/>
</dbReference>
<evidence type="ECO:0000259" key="1">
    <source>
        <dbReference type="SMART" id="SM00198"/>
    </source>
</evidence>
<dbReference type="Gene3D" id="3.40.33.10">
    <property type="entry name" value="CAP"/>
    <property type="match status" value="1"/>
</dbReference>
<dbReference type="HOGENOM" id="CLU_035730_8_1_7"/>
<dbReference type="InterPro" id="IPR002413">
    <property type="entry name" value="V5_allergen-like"/>
</dbReference>
<dbReference type="Proteomes" id="UP000019140">
    <property type="component" value="Unassembled WGS sequence"/>
</dbReference>
<protein>
    <recommendedName>
        <fullName evidence="1">SCP domain-containing protein</fullName>
    </recommendedName>
</protein>